<dbReference type="InterPro" id="IPR040504">
    <property type="entry name" value="TFIIF_beta_N"/>
</dbReference>
<evidence type="ECO:0000256" key="10">
    <source>
        <dbReference type="SAM" id="MobiDB-lite"/>
    </source>
</evidence>
<keyword evidence="5" id="KW-0238">DNA-binding</keyword>
<evidence type="ECO:0000259" key="12">
    <source>
        <dbReference type="Pfam" id="PF17683"/>
    </source>
</evidence>
<dbReference type="SUPFAM" id="SSF46785">
    <property type="entry name" value="Winged helix' DNA-binding domain"/>
    <property type="match status" value="1"/>
</dbReference>
<feature type="region of interest" description="Disordered" evidence="10">
    <location>
        <begin position="1"/>
        <end position="33"/>
    </location>
</feature>
<dbReference type="STRING" id="68775.A0A5C3LTL9"/>
<dbReference type="AlphaFoldDB" id="A0A5C3LTL9"/>
<dbReference type="GO" id="GO:0006367">
    <property type="term" value="P:transcription initiation at RNA polymerase II promoter"/>
    <property type="evidence" value="ECO:0007669"/>
    <property type="project" value="InterPro"/>
</dbReference>
<keyword evidence="14" id="KW-1185">Reference proteome</keyword>
<dbReference type="GO" id="GO:0005674">
    <property type="term" value="C:transcription factor TFIIF complex"/>
    <property type="evidence" value="ECO:0007669"/>
    <property type="project" value="InterPro"/>
</dbReference>
<evidence type="ECO:0000256" key="6">
    <source>
        <dbReference type="ARBA" id="ARBA00023163"/>
    </source>
</evidence>
<dbReference type="InterPro" id="IPR036388">
    <property type="entry name" value="WH-like_DNA-bd_sf"/>
</dbReference>
<dbReference type="PANTHER" id="PTHR10445">
    <property type="entry name" value="GENERAL TRANSCRIPTION FACTOR IIF SUBUNIT 2"/>
    <property type="match status" value="1"/>
</dbReference>
<keyword evidence="6" id="KW-0804">Transcription</keyword>
<organism evidence="13 14">
    <name type="scientific">Crucibulum laeve</name>
    <dbReference type="NCBI Taxonomy" id="68775"/>
    <lineage>
        <taxon>Eukaryota</taxon>
        <taxon>Fungi</taxon>
        <taxon>Dikarya</taxon>
        <taxon>Basidiomycota</taxon>
        <taxon>Agaricomycotina</taxon>
        <taxon>Agaricomycetes</taxon>
        <taxon>Agaricomycetidae</taxon>
        <taxon>Agaricales</taxon>
        <taxon>Agaricineae</taxon>
        <taxon>Nidulariaceae</taxon>
        <taxon>Crucibulum</taxon>
    </lineage>
</organism>
<evidence type="ECO:0000256" key="4">
    <source>
        <dbReference type="ARBA" id="ARBA00023015"/>
    </source>
</evidence>
<evidence type="ECO:0000256" key="5">
    <source>
        <dbReference type="ARBA" id="ARBA00023125"/>
    </source>
</evidence>
<comment type="similarity">
    <text evidence="2">Belongs to the TFIIF beta subunit family.</text>
</comment>
<evidence type="ECO:0000256" key="9">
    <source>
        <dbReference type="ARBA" id="ARBA00081863"/>
    </source>
</evidence>
<dbReference type="SUPFAM" id="SSF50916">
    <property type="entry name" value="Rap30/74 interaction domains"/>
    <property type="match status" value="1"/>
</dbReference>
<evidence type="ECO:0000256" key="3">
    <source>
        <dbReference type="ARBA" id="ARBA00021453"/>
    </source>
</evidence>
<dbReference type="InterPro" id="IPR003196">
    <property type="entry name" value="TFIIF_beta"/>
</dbReference>
<feature type="compositionally biased region" description="Acidic residues" evidence="10">
    <location>
        <begin position="341"/>
        <end position="358"/>
    </location>
</feature>
<accession>A0A5C3LTL9</accession>
<feature type="domain" description="TFIIF beta subunit N-terminal" evidence="12">
    <location>
        <begin position="38"/>
        <end position="180"/>
    </location>
</feature>
<dbReference type="FunFam" id="1.10.10.10:FF:000035">
    <property type="entry name" value="General transcription factor IIF subunit 2"/>
    <property type="match status" value="1"/>
</dbReference>
<dbReference type="InterPro" id="IPR011039">
    <property type="entry name" value="TFIIF_interaction"/>
</dbReference>
<keyword evidence="13" id="KW-0396">Initiation factor</keyword>
<dbReference type="EMBL" id="ML213613">
    <property type="protein sequence ID" value="TFK36549.1"/>
    <property type="molecule type" value="Genomic_DNA"/>
</dbReference>
<dbReference type="PANTHER" id="PTHR10445:SF0">
    <property type="entry name" value="GENERAL TRANSCRIPTION FACTOR IIF SUBUNIT 2"/>
    <property type="match status" value="1"/>
</dbReference>
<evidence type="ECO:0000259" key="11">
    <source>
        <dbReference type="Pfam" id="PF02270"/>
    </source>
</evidence>
<dbReference type="Pfam" id="PF17683">
    <property type="entry name" value="TFIIF_beta_N"/>
    <property type="match status" value="1"/>
</dbReference>
<keyword evidence="4" id="KW-0805">Transcription regulation</keyword>
<dbReference type="Proteomes" id="UP000308652">
    <property type="component" value="Unassembled WGS sequence"/>
</dbReference>
<dbReference type="OrthoDB" id="449280at2759"/>
<gene>
    <name evidence="13" type="ORF">BDQ12DRAFT_243865</name>
</gene>
<evidence type="ECO:0000256" key="2">
    <source>
        <dbReference type="ARBA" id="ARBA00009543"/>
    </source>
</evidence>
<proteinExistence type="inferred from homology"/>
<keyword evidence="13" id="KW-0648">Protein biosynthesis</keyword>
<dbReference type="InterPro" id="IPR040450">
    <property type="entry name" value="TFIIF_beta_HTH"/>
</dbReference>
<evidence type="ECO:0000313" key="14">
    <source>
        <dbReference type="Proteomes" id="UP000308652"/>
    </source>
</evidence>
<feature type="region of interest" description="Disordered" evidence="10">
    <location>
        <begin position="316"/>
        <end position="358"/>
    </location>
</feature>
<dbReference type="Gene3D" id="1.10.10.10">
    <property type="entry name" value="Winged helix-like DNA-binding domain superfamily/Winged helix DNA-binding domain"/>
    <property type="match status" value="1"/>
</dbReference>
<dbReference type="GO" id="GO:0003677">
    <property type="term" value="F:DNA binding"/>
    <property type="evidence" value="ECO:0007669"/>
    <property type="project" value="UniProtKB-KW"/>
</dbReference>
<feature type="domain" description="TFIIF beta subunit HTH" evidence="11">
    <location>
        <begin position="252"/>
        <end position="316"/>
    </location>
</feature>
<feature type="compositionally biased region" description="Basic and acidic residues" evidence="10">
    <location>
        <begin position="1"/>
        <end position="17"/>
    </location>
</feature>
<keyword evidence="7" id="KW-0539">Nucleus</keyword>
<comment type="subcellular location">
    <subcellularLocation>
        <location evidence="1">Nucleus</location>
    </subcellularLocation>
</comment>
<protein>
    <recommendedName>
        <fullName evidence="3">Transcription initiation factor IIF subunit beta</fullName>
    </recommendedName>
    <alternativeName>
        <fullName evidence="9">TFIIF medium subunit</fullName>
    </alternativeName>
    <alternativeName>
        <fullName evidence="8">TFIIF-beta</fullName>
    </alternativeName>
</protein>
<feature type="region of interest" description="Disordered" evidence="10">
    <location>
        <begin position="84"/>
        <end position="105"/>
    </location>
</feature>
<sequence>MDGPVEDEKKPFDAETARDDDDSQPDPDEHLMLDQGNGRVWLVKIPKFLMERWSAVNVEDVHLATLRVYTAEPGKKTRIILFLPPNQDPNTPAADTPPPVDPKRPTFEYTTTFPTSGAEPDCYELEMVNDAVENQIVVAERPKDPTLSASTSAAAATTNTRARTTILTGRIKHECNLRPAFSASYRKQMRERHRKYNTPMRQIRMIEDAGVVGGRGGVNRLTSGVGVGAGGAFGDLIKTKPKQSKGAFERMARMPRNQLLDAIFLHFRESPRWSIKALREKTQQPEIYLKEVLGEVAFLHRSGEHNGLWELKENFKDPGIKGENVPEAGPSGLQDVKMEDDNYDDDDEDEDEDMEEVS</sequence>
<reference evidence="13 14" key="1">
    <citation type="journal article" date="2019" name="Nat. Ecol. Evol.">
        <title>Megaphylogeny resolves global patterns of mushroom evolution.</title>
        <authorList>
            <person name="Varga T."/>
            <person name="Krizsan K."/>
            <person name="Foldi C."/>
            <person name="Dima B."/>
            <person name="Sanchez-Garcia M."/>
            <person name="Sanchez-Ramirez S."/>
            <person name="Szollosi G.J."/>
            <person name="Szarkandi J.G."/>
            <person name="Papp V."/>
            <person name="Albert L."/>
            <person name="Andreopoulos W."/>
            <person name="Angelini C."/>
            <person name="Antonin V."/>
            <person name="Barry K.W."/>
            <person name="Bougher N.L."/>
            <person name="Buchanan P."/>
            <person name="Buyck B."/>
            <person name="Bense V."/>
            <person name="Catcheside P."/>
            <person name="Chovatia M."/>
            <person name="Cooper J."/>
            <person name="Damon W."/>
            <person name="Desjardin D."/>
            <person name="Finy P."/>
            <person name="Geml J."/>
            <person name="Haridas S."/>
            <person name="Hughes K."/>
            <person name="Justo A."/>
            <person name="Karasinski D."/>
            <person name="Kautmanova I."/>
            <person name="Kiss B."/>
            <person name="Kocsube S."/>
            <person name="Kotiranta H."/>
            <person name="LaButti K.M."/>
            <person name="Lechner B.E."/>
            <person name="Liimatainen K."/>
            <person name="Lipzen A."/>
            <person name="Lukacs Z."/>
            <person name="Mihaltcheva S."/>
            <person name="Morgado L.N."/>
            <person name="Niskanen T."/>
            <person name="Noordeloos M.E."/>
            <person name="Ohm R.A."/>
            <person name="Ortiz-Santana B."/>
            <person name="Ovrebo C."/>
            <person name="Racz N."/>
            <person name="Riley R."/>
            <person name="Savchenko A."/>
            <person name="Shiryaev A."/>
            <person name="Soop K."/>
            <person name="Spirin V."/>
            <person name="Szebenyi C."/>
            <person name="Tomsovsky M."/>
            <person name="Tulloss R.E."/>
            <person name="Uehling J."/>
            <person name="Grigoriev I.V."/>
            <person name="Vagvolgyi C."/>
            <person name="Papp T."/>
            <person name="Martin F.M."/>
            <person name="Miettinen O."/>
            <person name="Hibbett D.S."/>
            <person name="Nagy L.G."/>
        </authorList>
    </citation>
    <scope>NUCLEOTIDE SEQUENCE [LARGE SCALE GENOMIC DNA]</scope>
    <source>
        <strain evidence="13 14">CBS 166.37</strain>
    </source>
</reference>
<dbReference type="GO" id="GO:0003743">
    <property type="term" value="F:translation initiation factor activity"/>
    <property type="evidence" value="ECO:0007669"/>
    <property type="project" value="UniProtKB-KW"/>
</dbReference>
<evidence type="ECO:0000256" key="8">
    <source>
        <dbReference type="ARBA" id="ARBA00081473"/>
    </source>
</evidence>
<dbReference type="Pfam" id="PF02270">
    <property type="entry name" value="TFIIF_beta"/>
    <property type="match status" value="1"/>
</dbReference>
<evidence type="ECO:0000313" key="13">
    <source>
        <dbReference type="EMBL" id="TFK36549.1"/>
    </source>
</evidence>
<dbReference type="CDD" id="cd07980">
    <property type="entry name" value="TFIIF_beta"/>
    <property type="match status" value="1"/>
</dbReference>
<dbReference type="InterPro" id="IPR036390">
    <property type="entry name" value="WH_DNA-bd_sf"/>
</dbReference>
<evidence type="ECO:0000256" key="1">
    <source>
        <dbReference type="ARBA" id="ARBA00004123"/>
    </source>
</evidence>
<name>A0A5C3LTL9_9AGAR</name>
<evidence type="ECO:0000256" key="7">
    <source>
        <dbReference type="ARBA" id="ARBA00023242"/>
    </source>
</evidence>